<evidence type="ECO:0000313" key="1">
    <source>
        <dbReference type="EMBL" id="QBH97159.1"/>
    </source>
</evidence>
<gene>
    <name evidence="1" type="ORF">EKN56_12605</name>
</gene>
<proteinExistence type="predicted"/>
<sequence>MTEADVYSRIADLADKKVYPYVVKLNAAGEPAVSPPWVIFSIISQDPADVLCGTAEEWNSLQIDVYSKTLAESRAIREKVINALSSLSLTNQQLLQGYDPETGLYRATLDAQIID</sequence>
<dbReference type="OrthoDB" id="9115292at2"/>
<dbReference type="AlphaFoldDB" id="A0A411WLP6"/>
<dbReference type="Proteomes" id="UP000293154">
    <property type="component" value="Chromosome"/>
</dbReference>
<accession>A0A411WLP6</accession>
<reference evidence="1 2" key="1">
    <citation type="submission" date="2019-03" db="EMBL/GenBank/DDBJ databases">
        <title>Pragia sp. nov. isolated from the gut tract of Carduelis flavirostris.</title>
        <authorList>
            <person name="Ge Y."/>
        </authorList>
    </citation>
    <scope>NUCLEOTIDE SEQUENCE [LARGE SCALE GENOMIC DNA]</scope>
    <source>
        <strain evidence="1 2">CF-458</strain>
    </source>
</reference>
<dbReference type="KEGG" id="prag:EKN56_12605"/>
<name>A0A411WLP6_9GAMM</name>
<dbReference type="RefSeq" id="WP_130592097.1">
    <property type="nucleotide sequence ID" value="NZ_CP034752.1"/>
</dbReference>
<dbReference type="Pfam" id="PF11367">
    <property type="entry name" value="Tail_completion_gp17"/>
    <property type="match status" value="1"/>
</dbReference>
<dbReference type="EMBL" id="CP034752">
    <property type="protein sequence ID" value="QBH97159.1"/>
    <property type="molecule type" value="Genomic_DNA"/>
</dbReference>
<organism evidence="1 2">
    <name type="scientific">Limnobaculum zhutongyuii</name>
    <dbReference type="NCBI Taxonomy" id="2498113"/>
    <lineage>
        <taxon>Bacteria</taxon>
        <taxon>Pseudomonadati</taxon>
        <taxon>Pseudomonadota</taxon>
        <taxon>Gammaproteobacteria</taxon>
        <taxon>Enterobacterales</taxon>
        <taxon>Budviciaceae</taxon>
        <taxon>Limnobaculum</taxon>
    </lineage>
</organism>
<evidence type="ECO:0000313" key="2">
    <source>
        <dbReference type="Proteomes" id="UP000293154"/>
    </source>
</evidence>
<protein>
    <submittedName>
        <fullName evidence="1">DUF3168 domain-containing protein</fullName>
    </submittedName>
</protein>
<dbReference type="InterPro" id="IPR021508">
    <property type="entry name" value="Gp17-like"/>
</dbReference>
<keyword evidence="2" id="KW-1185">Reference proteome</keyword>